<name>A0A1V6C924_UNCT6</name>
<comment type="caution">
    <text evidence="1">The sequence shown here is derived from an EMBL/GenBank/DDBJ whole genome shotgun (WGS) entry which is preliminary data.</text>
</comment>
<organism evidence="1">
    <name type="scientific">candidate division TA06 bacterium ADurb.Bin131</name>
    <dbReference type="NCBI Taxonomy" id="1852827"/>
    <lineage>
        <taxon>Bacteria</taxon>
        <taxon>Bacteria division TA06</taxon>
    </lineage>
</organism>
<gene>
    <name evidence="1" type="ORF">BWX89_00998</name>
</gene>
<dbReference type="EMBL" id="MWDQ01000083">
    <property type="protein sequence ID" value="OQB73369.1"/>
    <property type="molecule type" value="Genomic_DNA"/>
</dbReference>
<protein>
    <submittedName>
        <fullName evidence="1">Uncharacterized protein</fullName>
    </submittedName>
</protein>
<dbReference type="AlphaFoldDB" id="A0A1V6C924"/>
<proteinExistence type="predicted"/>
<dbReference type="Proteomes" id="UP000485562">
    <property type="component" value="Unassembled WGS sequence"/>
</dbReference>
<reference evidence="1" key="1">
    <citation type="submission" date="2017-02" db="EMBL/GenBank/DDBJ databases">
        <title>Delving into the versatile metabolic prowess of the omnipresent phylum Bacteroidetes.</title>
        <authorList>
            <person name="Nobu M.K."/>
            <person name="Mei R."/>
            <person name="Narihiro T."/>
            <person name="Kuroda K."/>
            <person name="Liu W.-T."/>
        </authorList>
    </citation>
    <scope>NUCLEOTIDE SEQUENCE</scope>
    <source>
        <strain evidence="1">ADurb.Bin131</strain>
    </source>
</reference>
<evidence type="ECO:0000313" key="1">
    <source>
        <dbReference type="EMBL" id="OQB73369.1"/>
    </source>
</evidence>
<accession>A0A1V6C924</accession>
<sequence>MENKNLSSEIDKIWEDNKEEFESKLSNWLDALSYGNKFLHSAKKEFHCWGPLKAYVSTTKAKSSSRAVFSLRFFGQEIAHLIVKDKEVFIKIKGSEIKNDKGFDLSLPDGIYSWKGKEGQLVRKHFKELSFATQGIPNMIKQEHRIESKFISEMCKGSGKFGLNSLRIQPVLIANKFPLQIPLPISASTGLPKPGRGHIDILARHKLKNNKTNLSVWELKKPNTYKKVASQAYIYSITLLKVLRHSKRASEWFKLFGFKSRIPDSLVIEAVVAVSRNQEEKFNKELRSLKETSPLQIGDDSIRLVAAYYKEKSDSITLEKDPFLE</sequence>